<organism evidence="8 9">
    <name type="scientific">Candidatus Azambacteria bacterium RIFCSPLOWO2_02_FULL_44_14</name>
    <dbReference type="NCBI Taxonomy" id="1797306"/>
    <lineage>
        <taxon>Bacteria</taxon>
        <taxon>Candidatus Azamiibacteriota</taxon>
    </lineage>
</organism>
<feature type="transmembrane region" description="Helical" evidence="6">
    <location>
        <begin position="112"/>
        <end position="132"/>
    </location>
</feature>
<keyword evidence="3 6" id="KW-0812">Transmembrane</keyword>
<feature type="transmembrane region" description="Helical" evidence="6">
    <location>
        <begin position="12"/>
        <end position="29"/>
    </location>
</feature>
<accession>A0A1F5CBT4</accession>
<comment type="similarity">
    <text evidence="2">Belongs to the GtrA family.</text>
</comment>
<evidence type="ECO:0000256" key="2">
    <source>
        <dbReference type="ARBA" id="ARBA00009399"/>
    </source>
</evidence>
<dbReference type="InterPro" id="IPR051401">
    <property type="entry name" value="GtrA_CellWall_Glycosyl"/>
</dbReference>
<feature type="transmembrane region" description="Helical" evidence="6">
    <location>
        <begin position="184"/>
        <end position="205"/>
    </location>
</feature>
<dbReference type="Proteomes" id="UP000177197">
    <property type="component" value="Unassembled WGS sequence"/>
</dbReference>
<sequence>MDEIIFKKRDFWLAILSGELVAWLSWPVLKNLKILDILAGFGIGTFSFSVFWLLFIPAGAIFALYLFFLLARSKNRPGFFQLGKYGVVGVLNTFMDGGIFNLLVLITGIAAGWQAIGFRIVSFTVTIINSFFWNKFWTFKAGGEAGGQAVKFFFISTTVALINLGIFAVLINVIGAPFGIDIKIWANISIALTIITAFFGNFFGYKFIVFKK</sequence>
<comment type="caution">
    <text evidence="8">The sequence shown here is derived from an EMBL/GenBank/DDBJ whole genome shotgun (WGS) entry which is preliminary data.</text>
</comment>
<dbReference type="PANTHER" id="PTHR38459:SF1">
    <property type="entry name" value="PROPHAGE BACTOPRENOL-LINKED GLUCOSE TRANSLOCASE HOMOLOG"/>
    <property type="match status" value="1"/>
</dbReference>
<evidence type="ECO:0000256" key="5">
    <source>
        <dbReference type="ARBA" id="ARBA00023136"/>
    </source>
</evidence>
<feature type="transmembrane region" description="Helical" evidence="6">
    <location>
        <begin position="152"/>
        <end position="178"/>
    </location>
</feature>
<dbReference type="EMBL" id="MEYV01000010">
    <property type="protein sequence ID" value="OGD40303.1"/>
    <property type="molecule type" value="Genomic_DNA"/>
</dbReference>
<protein>
    <recommendedName>
        <fullName evidence="7">GtrA/DPMS transmembrane domain-containing protein</fullName>
    </recommendedName>
</protein>
<evidence type="ECO:0000256" key="6">
    <source>
        <dbReference type="SAM" id="Phobius"/>
    </source>
</evidence>
<comment type="subcellular location">
    <subcellularLocation>
        <location evidence="1">Membrane</location>
        <topology evidence="1">Multi-pass membrane protein</topology>
    </subcellularLocation>
</comment>
<reference evidence="8 9" key="1">
    <citation type="journal article" date="2016" name="Nat. Commun.">
        <title>Thousands of microbial genomes shed light on interconnected biogeochemical processes in an aquifer system.</title>
        <authorList>
            <person name="Anantharaman K."/>
            <person name="Brown C.T."/>
            <person name="Hug L.A."/>
            <person name="Sharon I."/>
            <person name="Castelle C.J."/>
            <person name="Probst A.J."/>
            <person name="Thomas B.C."/>
            <person name="Singh A."/>
            <person name="Wilkins M.J."/>
            <person name="Karaoz U."/>
            <person name="Brodie E.L."/>
            <person name="Williams K.H."/>
            <person name="Hubbard S.S."/>
            <person name="Banfield J.F."/>
        </authorList>
    </citation>
    <scope>NUCLEOTIDE SEQUENCE [LARGE SCALE GENOMIC DNA]</scope>
</reference>
<keyword evidence="4 6" id="KW-1133">Transmembrane helix</keyword>
<dbReference type="Pfam" id="PF04138">
    <property type="entry name" value="GtrA_DPMS_TM"/>
    <property type="match status" value="1"/>
</dbReference>
<evidence type="ECO:0000259" key="7">
    <source>
        <dbReference type="Pfam" id="PF04138"/>
    </source>
</evidence>
<name>A0A1F5CBT4_9BACT</name>
<dbReference type="PANTHER" id="PTHR38459">
    <property type="entry name" value="PROPHAGE BACTOPRENOL-LINKED GLUCOSE TRANSLOCASE HOMOLOG"/>
    <property type="match status" value="1"/>
</dbReference>
<gene>
    <name evidence="8" type="ORF">A3I30_03350</name>
</gene>
<evidence type="ECO:0000256" key="4">
    <source>
        <dbReference type="ARBA" id="ARBA00022989"/>
    </source>
</evidence>
<dbReference type="InterPro" id="IPR007267">
    <property type="entry name" value="GtrA_DPMS_TM"/>
</dbReference>
<feature type="transmembrane region" description="Helical" evidence="6">
    <location>
        <begin position="49"/>
        <end position="70"/>
    </location>
</feature>
<feature type="transmembrane region" description="Helical" evidence="6">
    <location>
        <begin position="82"/>
        <end position="106"/>
    </location>
</feature>
<feature type="domain" description="GtrA/DPMS transmembrane" evidence="7">
    <location>
        <begin position="84"/>
        <end position="210"/>
    </location>
</feature>
<dbReference type="GO" id="GO:0000271">
    <property type="term" value="P:polysaccharide biosynthetic process"/>
    <property type="evidence" value="ECO:0007669"/>
    <property type="project" value="InterPro"/>
</dbReference>
<evidence type="ECO:0000313" key="8">
    <source>
        <dbReference type="EMBL" id="OGD40303.1"/>
    </source>
</evidence>
<evidence type="ECO:0000256" key="3">
    <source>
        <dbReference type="ARBA" id="ARBA00022692"/>
    </source>
</evidence>
<dbReference type="AlphaFoldDB" id="A0A1F5CBT4"/>
<keyword evidence="5 6" id="KW-0472">Membrane</keyword>
<evidence type="ECO:0000313" key="9">
    <source>
        <dbReference type="Proteomes" id="UP000177197"/>
    </source>
</evidence>
<evidence type="ECO:0000256" key="1">
    <source>
        <dbReference type="ARBA" id="ARBA00004141"/>
    </source>
</evidence>
<proteinExistence type="inferred from homology"/>
<dbReference type="GO" id="GO:0005886">
    <property type="term" value="C:plasma membrane"/>
    <property type="evidence" value="ECO:0007669"/>
    <property type="project" value="TreeGrafter"/>
</dbReference>